<keyword evidence="3" id="KW-0479">Metal-binding</keyword>
<keyword evidence="5" id="KW-0547">Nucleotide-binding</keyword>
<dbReference type="InterPro" id="IPR004602">
    <property type="entry name" value="UvrA"/>
</dbReference>
<proteinExistence type="inferred from homology"/>
<dbReference type="PROSITE" id="PS00211">
    <property type="entry name" value="ABC_TRANSPORTER_1"/>
    <property type="match status" value="2"/>
</dbReference>
<dbReference type="Gene3D" id="1.20.1580.10">
    <property type="entry name" value="ABC transporter ATPase like domain"/>
    <property type="match status" value="2"/>
</dbReference>
<comment type="subcellular location">
    <subcellularLocation>
        <location evidence="1">Cytoplasm</location>
    </subcellularLocation>
</comment>
<dbReference type="InterPro" id="IPR017871">
    <property type="entry name" value="ABC_transporter-like_CS"/>
</dbReference>
<evidence type="ECO:0000256" key="15">
    <source>
        <dbReference type="ARBA" id="ARBA00039316"/>
    </source>
</evidence>
<evidence type="ECO:0000256" key="1">
    <source>
        <dbReference type="ARBA" id="ARBA00004496"/>
    </source>
</evidence>
<evidence type="ECO:0000256" key="5">
    <source>
        <dbReference type="ARBA" id="ARBA00022741"/>
    </source>
</evidence>
<gene>
    <name evidence="18" type="primary">uvrA_3</name>
    <name evidence="18" type="ORF">GCM10023149_53650</name>
</gene>
<evidence type="ECO:0000256" key="7">
    <source>
        <dbReference type="ARBA" id="ARBA00022769"/>
    </source>
</evidence>
<keyword evidence="9" id="KW-0862">Zinc</keyword>
<evidence type="ECO:0000256" key="9">
    <source>
        <dbReference type="ARBA" id="ARBA00022833"/>
    </source>
</evidence>
<evidence type="ECO:0000256" key="13">
    <source>
        <dbReference type="ARBA" id="ARBA00023204"/>
    </source>
</evidence>
<comment type="similarity">
    <text evidence="14">Belongs to the ABC transporter superfamily. UvrA family.</text>
</comment>
<organism evidence="18 19">
    <name type="scientific">Mucilaginibacter gynuensis</name>
    <dbReference type="NCBI Taxonomy" id="1302236"/>
    <lineage>
        <taxon>Bacteria</taxon>
        <taxon>Pseudomonadati</taxon>
        <taxon>Bacteroidota</taxon>
        <taxon>Sphingobacteriia</taxon>
        <taxon>Sphingobacteriales</taxon>
        <taxon>Sphingobacteriaceae</taxon>
        <taxon>Mucilaginibacter</taxon>
    </lineage>
</organism>
<evidence type="ECO:0000256" key="14">
    <source>
        <dbReference type="ARBA" id="ARBA00038000"/>
    </source>
</evidence>
<name>A0ABP8HMH1_9SPHI</name>
<dbReference type="NCBIfam" id="TIGR00630">
    <property type="entry name" value="uvra"/>
    <property type="match status" value="1"/>
</dbReference>
<dbReference type="InterPro" id="IPR003439">
    <property type="entry name" value="ABC_transporter-like_ATP-bd"/>
</dbReference>
<dbReference type="Pfam" id="PF17755">
    <property type="entry name" value="UvrA_DNA-bind"/>
    <property type="match status" value="1"/>
</dbReference>
<keyword evidence="7" id="KW-0228">DNA excision</keyword>
<dbReference type="PROSITE" id="PS50893">
    <property type="entry name" value="ABC_TRANSPORTER_2"/>
    <property type="match status" value="2"/>
</dbReference>
<dbReference type="SUPFAM" id="SSF52540">
    <property type="entry name" value="P-loop containing nucleoside triphosphate hydrolases"/>
    <property type="match status" value="2"/>
</dbReference>
<dbReference type="Proteomes" id="UP001500582">
    <property type="component" value="Unassembled WGS sequence"/>
</dbReference>
<keyword evidence="19" id="KW-1185">Reference proteome</keyword>
<keyword evidence="2" id="KW-0963">Cytoplasm</keyword>
<dbReference type="InterPro" id="IPR027417">
    <property type="entry name" value="P-loop_NTPase"/>
</dbReference>
<feature type="domain" description="ABC transporter" evidence="17">
    <location>
        <begin position="621"/>
        <end position="953"/>
    </location>
</feature>
<evidence type="ECO:0000259" key="17">
    <source>
        <dbReference type="PROSITE" id="PS50893"/>
    </source>
</evidence>
<evidence type="ECO:0000256" key="10">
    <source>
        <dbReference type="ARBA" id="ARBA00022840"/>
    </source>
</evidence>
<keyword evidence="8" id="KW-0863">Zinc-finger</keyword>
<keyword evidence="13" id="KW-0234">DNA repair</keyword>
<dbReference type="Gene3D" id="3.30.1490.20">
    <property type="entry name" value="ATP-grasp fold, A domain"/>
    <property type="match status" value="1"/>
</dbReference>
<dbReference type="RefSeq" id="WP_345214324.1">
    <property type="nucleotide sequence ID" value="NZ_BAABFT010000030.1"/>
</dbReference>
<evidence type="ECO:0000256" key="11">
    <source>
        <dbReference type="ARBA" id="ARBA00022881"/>
    </source>
</evidence>
<evidence type="ECO:0000256" key="16">
    <source>
        <dbReference type="ARBA" id="ARBA00042156"/>
    </source>
</evidence>
<keyword evidence="4" id="KW-0677">Repeat</keyword>
<dbReference type="Gene3D" id="3.40.50.300">
    <property type="entry name" value="P-loop containing nucleotide triphosphate hydrolases"/>
    <property type="match status" value="2"/>
</dbReference>
<dbReference type="PANTHER" id="PTHR43152:SF3">
    <property type="entry name" value="UVRABC SYSTEM PROTEIN A"/>
    <property type="match status" value="1"/>
</dbReference>
<evidence type="ECO:0000256" key="2">
    <source>
        <dbReference type="ARBA" id="ARBA00022490"/>
    </source>
</evidence>
<dbReference type="NCBIfam" id="NF001503">
    <property type="entry name" value="PRK00349.1"/>
    <property type="match status" value="1"/>
</dbReference>
<comment type="caution">
    <text evidence="18">The sequence shown here is derived from an EMBL/GenBank/DDBJ whole genome shotgun (WGS) entry which is preliminary data.</text>
</comment>
<dbReference type="EMBL" id="BAABFT010000030">
    <property type="protein sequence ID" value="GAA4341377.1"/>
    <property type="molecule type" value="Genomic_DNA"/>
</dbReference>
<reference evidence="19" key="1">
    <citation type="journal article" date="2019" name="Int. J. Syst. Evol. Microbiol.">
        <title>The Global Catalogue of Microorganisms (GCM) 10K type strain sequencing project: providing services to taxonomists for standard genome sequencing and annotation.</title>
        <authorList>
            <consortium name="The Broad Institute Genomics Platform"/>
            <consortium name="The Broad Institute Genome Sequencing Center for Infectious Disease"/>
            <person name="Wu L."/>
            <person name="Ma J."/>
        </authorList>
    </citation>
    <scope>NUCLEOTIDE SEQUENCE [LARGE SCALE GENOMIC DNA]</scope>
    <source>
        <strain evidence="19">JCM 17705</strain>
    </source>
</reference>
<protein>
    <recommendedName>
        <fullName evidence="15">UvrABC system protein A</fullName>
    </recommendedName>
    <alternativeName>
        <fullName evidence="16">Excinuclease ABC subunit A</fullName>
    </alternativeName>
</protein>
<dbReference type="InterPro" id="IPR013815">
    <property type="entry name" value="ATP_grasp_subdomain_1"/>
</dbReference>
<dbReference type="Gene3D" id="1.10.8.280">
    <property type="entry name" value="ABC transporter ATPase domain-like"/>
    <property type="match status" value="1"/>
</dbReference>
<dbReference type="PANTHER" id="PTHR43152">
    <property type="entry name" value="UVRABC SYSTEM PROTEIN A"/>
    <property type="match status" value="1"/>
</dbReference>
<feature type="domain" description="ABC transporter" evidence="17">
    <location>
        <begin position="269"/>
        <end position="609"/>
    </location>
</feature>
<evidence type="ECO:0000256" key="4">
    <source>
        <dbReference type="ARBA" id="ARBA00022737"/>
    </source>
</evidence>
<evidence type="ECO:0000256" key="6">
    <source>
        <dbReference type="ARBA" id="ARBA00022763"/>
    </source>
</evidence>
<dbReference type="InterPro" id="IPR041552">
    <property type="entry name" value="UvrA_DNA-bd"/>
</dbReference>
<dbReference type="Pfam" id="PF17760">
    <property type="entry name" value="UvrA_inter"/>
    <property type="match status" value="1"/>
</dbReference>
<dbReference type="InterPro" id="IPR041102">
    <property type="entry name" value="UvrA_inter"/>
</dbReference>
<evidence type="ECO:0000256" key="8">
    <source>
        <dbReference type="ARBA" id="ARBA00022771"/>
    </source>
</evidence>
<keyword evidence="10" id="KW-0067">ATP-binding</keyword>
<accession>A0ABP8HMH1</accession>
<keyword evidence="11" id="KW-0267">Excision nuclease</keyword>
<sequence length="957" mass="106805">MINEAEKDAQKHIIIKGARVHNLKNIDVAIPKNKLVVVTGMSGSGKSSLAFDTLYAEGQRRYVESLSSYARQFLGRMNKPDVDYIKGIAPAIAIEQKVITSNPRSTVGTSTEIYDYLKLLFSRIGKTISPVSGGLVKKDSVTDVINFIMTLPNDTQVTILCPLHPHNNRSLKEELAVLLQKGFVRVEYNGKLTRIEALLEDETITSDASWVIDDGEGSSGKNNKKTIQNKTQVRIVIDRVTKNEEDETVSRLGDSIQTAFFEGKGDSFVRYQEPEAAEETERFFCDRFELDGIRFEEPTPNFFSFNNPYGACKKCEGYGKVIGIDEDLVIPDKSKTIYEGAIAPWRGEKMREWNDALVKSALQFDFPIHRQYNQLTEKQQRLLWTGNKYFRGLDAFFKEMEEQTYKIQYRVLLSRYRGKTTCPECKGSRLRQDASYVKINAKSITDVVLMPLDKAFEFFNGLQLSENDAKIGKRLLMEITNRLNFLNDVGLSYLTLNRLSNTLSGGESQRINLATSLGSSLVGSVYVLDEPSIGLHPRDTQRLISVLKSLRDVGNTVLVVEHEEEVMKAADHIIDIGPEAGTHGGQLVFSGTYDEIIKDDKSLTGAYLSGRQEIAIPATRRKWNDFIEIKGARENNLRHVTAKFPLGVLTVVTGVSGSGKTSLVKRILAPALQKTLGNYNGEQTGLYDSIDGDFNKIEQVELVDQNPIGRSSRSNPVTYVKAWDEIRNLFAAQPAAKASGLKPSAFSFNVEGGRCDVCQGEGEVKIEMQFMADIFLTCETCGGKRFKQHILDVVYNEKNVSEILNLTIDEALEFFAKEPKILAKIKPLVDVGLGYVQLGQSSNTLSGGEAQRIKLASFLVKGNNTHKTLFIFDEPTTGLHFADIKKLLKSFDALLEHGNTIIVIEHNMDVIKCADWVIDIGPEGGDKGGNVVFEGLPEDLIKEKKSYTGKFLKERYS</sequence>
<evidence type="ECO:0000313" key="19">
    <source>
        <dbReference type="Proteomes" id="UP001500582"/>
    </source>
</evidence>
<evidence type="ECO:0000313" key="18">
    <source>
        <dbReference type="EMBL" id="GAA4341377.1"/>
    </source>
</evidence>
<keyword evidence="6" id="KW-0227">DNA damage</keyword>
<evidence type="ECO:0000256" key="3">
    <source>
        <dbReference type="ARBA" id="ARBA00022723"/>
    </source>
</evidence>
<keyword evidence="12" id="KW-0238">DNA-binding</keyword>
<evidence type="ECO:0000256" key="12">
    <source>
        <dbReference type="ARBA" id="ARBA00023125"/>
    </source>
</evidence>